<protein>
    <submittedName>
        <fullName evidence="3">Putative membrane protein</fullName>
    </submittedName>
</protein>
<proteinExistence type="predicted"/>
<gene>
    <name evidence="3" type="ORF">SaccyDRAFT_4396</name>
</gene>
<evidence type="ECO:0000259" key="2">
    <source>
        <dbReference type="Pfam" id="PF04235"/>
    </source>
</evidence>
<feature type="transmembrane region" description="Helical" evidence="1">
    <location>
        <begin position="229"/>
        <end position="251"/>
    </location>
</feature>
<keyword evidence="1" id="KW-1133">Transmembrane helix</keyword>
<dbReference type="PANTHER" id="PTHR30590">
    <property type="entry name" value="INNER MEMBRANE PROTEIN"/>
    <property type="match status" value="1"/>
</dbReference>
<keyword evidence="1" id="KW-0472">Membrane</keyword>
<dbReference type="EMBL" id="CM001440">
    <property type="protein sequence ID" value="EHR63207.1"/>
    <property type="molecule type" value="Genomic_DNA"/>
</dbReference>
<reference evidence="3 4" key="1">
    <citation type="submission" date="2011-11" db="EMBL/GenBank/DDBJ databases">
        <title>The Noncontiguous Finished sequence of Saccharomonospora cyanea NA-134.</title>
        <authorList>
            <consortium name="US DOE Joint Genome Institute"/>
            <person name="Lucas S."/>
            <person name="Han J."/>
            <person name="Lapidus A."/>
            <person name="Cheng J.-F."/>
            <person name="Goodwin L."/>
            <person name="Pitluck S."/>
            <person name="Peters L."/>
            <person name="Ovchinnikova G."/>
            <person name="Lu M."/>
            <person name="Detter J.C."/>
            <person name="Han C."/>
            <person name="Tapia R."/>
            <person name="Land M."/>
            <person name="Hauser L."/>
            <person name="Kyrpides N."/>
            <person name="Ivanova N."/>
            <person name="Pagani I."/>
            <person name="Brambilla E.-M."/>
            <person name="Klenk H.-P."/>
            <person name="Woyke T."/>
        </authorList>
    </citation>
    <scope>NUCLEOTIDE SEQUENCE [LARGE SCALE GENOMIC DNA]</scope>
    <source>
        <strain evidence="3 4">NA-134</strain>
    </source>
</reference>
<dbReference type="PANTHER" id="PTHR30590:SF2">
    <property type="entry name" value="INNER MEMBRANE PROTEIN"/>
    <property type="match status" value="1"/>
</dbReference>
<feature type="transmembrane region" description="Helical" evidence="1">
    <location>
        <begin position="271"/>
        <end position="294"/>
    </location>
</feature>
<dbReference type="HOGENOM" id="CLU_039610_1_0_11"/>
<accession>H5XN40</accession>
<feature type="domain" description="DUF418" evidence="2">
    <location>
        <begin position="217"/>
        <end position="382"/>
    </location>
</feature>
<keyword evidence="1" id="KW-0812">Transmembrane</keyword>
<dbReference type="InterPro" id="IPR007349">
    <property type="entry name" value="DUF418"/>
</dbReference>
<evidence type="ECO:0000313" key="3">
    <source>
        <dbReference type="EMBL" id="EHR63207.1"/>
    </source>
</evidence>
<dbReference type="OrthoDB" id="2388539at2"/>
<feature type="transmembrane region" description="Helical" evidence="1">
    <location>
        <begin position="340"/>
        <end position="360"/>
    </location>
</feature>
<dbReference type="AlphaFoldDB" id="H5XN40"/>
<evidence type="ECO:0000256" key="1">
    <source>
        <dbReference type="SAM" id="Phobius"/>
    </source>
</evidence>
<feature type="transmembrane region" description="Helical" evidence="1">
    <location>
        <begin position="148"/>
        <end position="173"/>
    </location>
</feature>
<dbReference type="STRING" id="882082.SaccyDRAFT_4396"/>
<dbReference type="InterPro" id="IPR052529">
    <property type="entry name" value="Bact_Transport_Assoc"/>
</dbReference>
<feature type="transmembrane region" description="Helical" evidence="1">
    <location>
        <begin position="110"/>
        <end position="141"/>
    </location>
</feature>
<organism evidence="3 4">
    <name type="scientific">Saccharomonospora cyanea NA-134</name>
    <dbReference type="NCBI Taxonomy" id="882082"/>
    <lineage>
        <taxon>Bacteria</taxon>
        <taxon>Bacillati</taxon>
        <taxon>Actinomycetota</taxon>
        <taxon>Actinomycetes</taxon>
        <taxon>Pseudonocardiales</taxon>
        <taxon>Pseudonocardiaceae</taxon>
        <taxon>Saccharomonospora</taxon>
    </lineage>
</organism>
<dbReference type="eggNOG" id="COG2311">
    <property type="taxonomic scope" value="Bacteria"/>
</dbReference>
<keyword evidence="4" id="KW-1185">Reference proteome</keyword>
<evidence type="ECO:0000313" key="4">
    <source>
        <dbReference type="Proteomes" id="UP000002791"/>
    </source>
</evidence>
<sequence>MSISSATPNRALAHGRALAPDLARGAMLLMIALAHAHMYLSGHRTGFRGYDVDGGPIDLIVTGVQVSLVDGRAMPMFAALFGYGFVQIATKQTGPWSRTRRLLRRRSRWLLVFGFCHALLLFFGDILAAYGLVGLLLVGVLRWRDRTLLVFAGGWLVVHSAVIALNGIQIVTHGGPADAMATADPLSALGTRLALWGALTPMYVIELLVPFLLGVWAARRRPLEEPHRYVAALRTTAALGVGLAVVGGLPLALLDAQVWTGAPAALTVPAYVVHGLTGIAGGLGYAALVGLIAHRTGTAAGPVVTAIAACGQRSLTCYLLQSVVFVAVFVPYAGGLGTRVGTATASGIAVLTWLATVVFADTLRRSGRSGPAERLLRRLTYGATTRQRP</sequence>
<dbReference type="RefSeq" id="WP_005459386.1">
    <property type="nucleotide sequence ID" value="NZ_CM001440.1"/>
</dbReference>
<feature type="transmembrane region" description="Helical" evidence="1">
    <location>
        <begin position="193"/>
        <end position="217"/>
    </location>
</feature>
<dbReference type="Proteomes" id="UP000002791">
    <property type="component" value="Chromosome"/>
</dbReference>
<name>H5XN40_9PSEU</name>
<dbReference type="Pfam" id="PF04235">
    <property type="entry name" value="DUF418"/>
    <property type="match status" value="1"/>
</dbReference>
<feature type="transmembrane region" description="Helical" evidence="1">
    <location>
        <begin position="315"/>
        <end position="334"/>
    </location>
</feature>